<protein>
    <submittedName>
        <fullName evidence="1">Uncharacterized protein</fullName>
    </submittedName>
</protein>
<dbReference type="Proteomes" id="UP000596929">
    <property type="component" value="Unassembled WGS sequence"/>
</dbReference>
<sequence length="114" mass="13251">MKSITLNKKKIVELNIGGIECIATLDTLAINHFQITNNIGLLKAMKKMKNKDLNIIYKLLCSLIREKESNKILGYEFFKDYDDLDVIEQLMPVIDEIFPDNLPEAKKKKKPRKR</sequence>
<evidence type="ECO:0000313" key="2">
    <source>
        <dbReference type="Proteomes" id="UP000596929"/>
    </source>
</evidence>
<comment type="caution">
    <text evidence="1">The sequence shown here is derived from an EMBL/GenBank/DDBJ whole genome shotgun (WGS) entry which is preliminary data.</text>
</comment>
<evidence type="ECO:0000313" key="1">
    <source>
        <dbReference type="EMBL" id="MBC5628870.1"/>
    </source>
</evidence>
<accession>A0ABR7DBW3</accession>
<dbReference type="EMBL" id="JACOOO010000015">
    <property type="protein sequence ID" value="MBC5628870.1"/>
    <property type="molecule type" value="Genomic_DNA"/>
</dbReference>
<dbReference type="RefSeq" id="WP_186859806.1">
    <property type="nucleotide sequence ID" value="NZ_JACOOO010000015.1"/>
</dbReference>
<proteinExistence type="predicted"/>
<gene>
    <name evidence="1" type="ORF">H8S20_08200</name>
</gene>
<reference evidence="1 2" key="1">
    <citation type="submission" date="2020-08" db="EMBL/GenBank/DDBJ databases">
        <title>Genome public.</title>
        <authorList>
            <person name="Liu C."/>
            <person name="Sun Q."/>
        </authorList>
    </citation>
    <scope>NUCLEOTIDE SEQUENCE [LARGE SCALE GENOMIC DNA]</scope>
    <source>
        <strain evidence="1 2">NSJ-6</strain>
    </source>
</reference>
<name>A0ABR7DBW3_9CLOT</name>
<keyword evidence="2" id="KW-1185">Reference proteome</keyword>
<organism evidence="1 2">
    <name type="scientific">Clostridium hominis</name>
    <dbReference type="NCBI Taxonomy" id="2763036"/>
    <lineage>
        <taxon>Bacteria</taxon>
        <taxon>Bacillati</taxon>
        <taxon>Bacillota</taxon>
        <taxon>Clostridia</taxon>
        <taxon>Eubacteriales</taxon>
        <taxon>Clostridiaceae</taxon>
        <taxon>Clostridium</taxon>
    </lineage>
</organism>